<keyword evidence="2" id="KW-1185">Reference proteome</keyword>
<protein>
    <submittedName>
        <fullName evidence="1">Enoyl-CoA hydratase-related protein</fullName>
    </submittedName>
</protein>
<proteinExistence type="predicted"/>
<dbReference type="PANTHER" id="PTHR11941">
    <property type="entry name" value="ENOYL-COA HYDRATASE-RELATED"/>
    <property type="match status" value="1"/>
</dbReference>
<comment type="caution">
    <text evidence="1">The sequence shown here is derived from an EMBL/GenBank/DDBJ whole genome shotgun (WGS) entry which is preliminary data.</text>
</comment>
<dbReference type="InterPro" id="IPR001753">
    <property type="entry name" value="Enoyl-CoA_hydra/iso"/>
</dbReference>
<dbReference type="EMBL" id="JBBKZS010000033">
    <property type="protein sequence ID" value="MEJ8859652.1"/>
    <property type="molecule type" value="Genomic_DNA"/>
</dbReference>
<evidence type="ECO:0000313" key="1">
    <source>
        <dbReference type="EMBL" id="MEJ8859652.1"/>
    </source>
</evidence>
<reference evidence="1 2" key="1">
    <citation type="submission" date="2024-03" db="EMBL/GenBank/DDBJ databases">
        <title>Novel species of the genus Variovorax.</title>
        <authorList>
            <person name="Liu Q."/>
            <person name="Xin Y.-H."/>
        </authorList>
    </citation>
    <scope>NUCLEOTIDE SEQUENCE [LARGE SCALE GENOMIC DNA]</scope>
    <source>
        <strain evidence="1 2">KACC 18901</strain>
    </source>
</reference>
<sequence>MNNSQWSTLRLAKLDPQICVLTMCRPDLRNAINAEMARELEACLLHLHDERDLRVLVLTGEGSAFGAGADLKERAVLTPAQTQNARAAVLACIELIESLRAPVIAMVNGPAIAGSFEIALACDIRVASDRAVFALPEVRNVGAFPGAGGPVRLPRLVGRGRANLMVLTGRSFSAQEAFTFGFVEAVVPHQRLLDETLTIARQIASNNPEGVSAAKQLILQSNHLDLASGMALSRALRDPMDGTPAAVEAVRAWPSAQRASKHLPIYNFRSNP</sequence>
<dbReference type="CDD" id="cd06558">
    <property type="entry name" value="crotonase-like"/>
    <property type="match status" value="1"/>
</dbReference>
<dbReference type="SUPFAM" id="SSF52096">
    <property type="entry name" value="ClpP/crotonase"/>
    <property type="match status" value="1"/>
</dbReference>
<gene>
    <name evidence="1" type="ORF">WKW79_34185</name>
</gene>
<dbReference type="Gene3D" id="3.90.226.10">
    <property type="entry name" value="2-enoyl-CoA Hydratase, Chain A, domain 1"/>
    <property type="match status" value="1"/>
</dbReference>
<dbReference type="PANTHER" id="PTHR11941:SF54">
    <property type="entry name" value="ENOYL-COA HYDRATASE, MITOCHONDRIAL"/>
    <property type="match status" value="1"/>
</dbReference>
<accession>A0ABU8XIE5</accession>
<dbReference type="InterPro" id="IPR029045">
    <property type="entry name" value="ClpP/crotonase-like_dom_sf"/>
</dbReference>
<organism evidence="1 2">
    <name type="scientific">Variovorax robiniae</name>
    <dbReference type="NCBI Taxonomy" id="1836199"/>
    <lineage>
        <taxon>Bacteria</taxon>
        <taxon>Pseudomonadati</taxon>
        <taxon>Pseudomonadota</taxon>
        <taxon>Betaproteobacteria</taxon>
        <taxon>Burkholderiales</taxon>
        <taxon>Comamonadaceae</taxon>
        <taxon>Variovorax</taxon>
    </lineage>
</organism>
<name>A0ABU8XIE5_9BURK</name>
<dbReference type="Pfam" id="PF00378">
    <property type="entry name" value="ECH_1"/>
    <property type="match status" value="1"/>
</dbReference>
<dbReference type="RefSeq" id="WP_340339689.1">
    <property type="nucleotide sequence ID" value="NZ_JBBKZS010000033.1"/>
</dbReference>
<evidence type="ECO:0000313" key="2">
    <source>
        <dbReference type="Proteomes" id="UP001367030"/>
    </source>
</evidence>
<dbReference type="Proteomes" id="UP001367030">
    <property type="component" value="Unassembled WGS sequence"/>
</dbReference>